<keyword evidence="5" id="KW-0560">Oxidoreductase</keyword>
<evidence type="ECO:0000256" key="4">
    <source>
        <dbReference type="ARBA" id="ARBA00022827"/>
    </source>
</evidence>
<feature type="domain" description="FAD-binding" evidence="7">
    <location>
        <begin position="7"/>
        <end position="352"/>
    </location>
</feature>
<evidence type="ECO:0000256" key="2">
    <source>
        <dbReference type="ARBA" id="ARBA00007992"/>
    </source>
</evidence>
<comment type="similarity">
    <text evidence="2">Belongs to the paxM FAD-dependent monooxygenase family.</text>
</comment>
<dbReference type="InterPro" id="IPR036188">
    <property type="entry name" value="FAD/NAD-bd_sf"/>
</dbReference>
<dbReference type="InterPro" id="IPR002938">
    <property type="entry name" value="FAD-bd"/>
</dbReference>
<dbReference type="Gene3D" id="3.50.50.60">
    <property type="entry name" value="FAD/NAD(P)-binding domain"/>
    <property type="match status" value="1"/>
</dbReference>
<dbReference type="EMBL" id="CDPU01000034">
    <property type="protein sequence ID" value="CEO53343.1"/>
    <property type="molecule type" value="Genomic_DNA"/>
</dbReference>
<proteinExistence type="inferred from homology"/>
<dbReference type="AlphaFoldDB" id="A0A0B7K7Q8"/>
<keyword evidence="4" id="KW-0274">FAD</keyword>
<sequence>MSSPTEFKIIIVGGGVAGLTLANMLEKFGLDYVLLESHEAIAPQVGASIGLFPNGLRILDQLGIHDEIKDVFKGNVPYAKTHSRNQAGKVVSTIGNMSEHLEKRHGYGLLFFDRQVLLQILYDNIQDKSKILTGQKFSSAELDDEGVTAVCANGSTYHGTFLIGADGIHSKVRTVMRSWGNKYEPGVFDVKEEDEVPCYYKCSFGIALNVPNWVGGEQHIVTGPERSQLVVSGPDNRVYWFLFEKLPEPRYGKDIPRYSKKDEEDFVNHNANLPITESITFGQVFACRLTSTLTPLHEVTYKKWFFRRFITFGDSAHKPNPIGGQGGNGAIESCAELINALLETKKNRGDSLSNLTTKEVEDVFAKMQNARYQRAKEIVALSHKMQALNAYENPLLSTVMLEHLGPLAGPESVLCMMGQVLLGGTRMKTLPIPKRPRLIPYNDELPAVPIKEDSVSWLVRGGQVASMAALILVSAKAFRLPFDEIAKWAAEEPVVIRWFGQTKASDFLNSLVSVLAILVDHNPATRLQVANFLFQLVSPLLIYTIEANRVGNQGTPLALDLLYSFGMQVQGIGRIGPLHAALQSVFTHERPTGRHVPVETAKALIPAITLGYVIPTIMVFARTPNTVAWQHALALWQFAPPLVGFLTRGISSLLKSYQRGIGKSEEDEKDGLERYKNKDVPILNSVYTYAFAAQATVHIASMLYAWAHPELSIFKTFFQVPNPFNPDWNLPTVGAKLGVFFKYDMLLASAASFASGLYSIWDLRRLGHVETRDALIAGASTIAGQFLVGPGAAWAGLWYWRENRLAGLTTRCQ</sequence>
<gene>
    <name evidence="8" type="ORF">BN869_000009401_1</name>
</gene>
<dbReference type="PANTHER" id="PTHR47356">
    <property type="entry name" value="FAD-DEPENDENT MONOOXYGENASE ASQG-RELATED"/>
    <property type="match status" value="1"/>
</dbReference>
<dbReference type="GO" id="GO:0071949">
    <property type="term" value="F:FAD binding"/>
    <property type="evidence" value="ECO:0007669"/>
    <property type="project" value="InterPro"/>
</dbReference>
<dbReference type="SUPFAM" id="SSF51905">
    <property type="entry name" value="FAD/NAD(P)-binding domain"/>
    <property type="match status" value="1"/>
</dbReference>
<evidence type="ECO:0000256" key="6">
    <source>
        <dbReference type="ARBA" id="ARBA00023033"/>
    </source>
</evidence>
<dbReference type="PRINTS" id="PR00420">
    <property type="entry name" value="RNGMNOXGNASE"/>
</dbReference>
<evidence type="ECO:0000259" key="7">
    <source>
        <dbReference type="Pfam" id="PF01494"/>
    </source>
</evidence>
<evidence type="ECO:0000256" key="5">
    <source>
        <dbReference type="ARBA" id="ARBA00023002"/>
    </source>
</evidence>
<name>A0A0B7K7Q8_BIOOC</name>
<protein>
    <recommendedName>
        <fullName evidence="7">FAD-binding domain-containing protein</fullName>
    </recommendedName>
</protein>
<reference evidence="8" key="1">
    <citation type="submission" date="2015-01" db="EMBL/GenBank/DDBJ databases">
        <authorList>
            <person name="Durling Mikael"/>
        </authorList>
    </citation>
    <scope>NUCLEOTIDE SEQUENCE</scope>
</reference>
<organism evidence="8">
    <name type="scientific">Bionectria ochroleuca</name>
    <name type="common">Gliocladium roseum</name>
    <dbReference type="NCBI Taxonomy" id="29856"/>
    <lineage>
        <taxon>Eukaryota</taxon>
        <taxon>Fungi</taxon>
        <taxon>Dikarya</taxon>
        <taxon>Ascomycota</taxon>
        <taxon>Pezizomycotina</taxon>
        <taxon>Sordariomycetes</taxon>
        <taxon>Hypocreomycetidae</taxon>
        <taxon>Hypocreales</taxon>
        <taxon>Bionectriaceae</taxon>
        <taxon>Clonostachys</taxon>
    </lineage>
</organism>
<keyword evidence="6" id="KW-0503">Monooxygenase</keyword>
<evidence type="ECO:0000256" key="1">
    <source>
        <dbReference type="ARBA" id="ARBA00001974"/>
    </source>
</evidence>
<dbReference type="PANTHER" id="PTHR47356:SF2">
    <property type="entry name" value="FAD-BINDING DOMAIN-CONTAINING PROTEIN-RELATED"/>
    <property type="match status" value="1"/>
</dbReference>
<accession>A0A0B7K7Q8</accession>
<dbReference type="GO" id="GO:0004497">
    <property type="term" value="F:monooxygenase activity"/>
    <property type="evidence" value="ECO:0007669"/>
    <property type="project" value="UniProtKB-KW"/>
</dbReference>
<dbReference type="Pfam" id="PF01494">
    <property type="entry name" value="FAD_binding_3"/>
    <property type="match status" value="1"/>
</dbReference>
<keyword evidence="3" id="KW-0285">Flavoprotein</keyword>
<evidence type="ECO:0000313" key="8">
    <source>
        <dbReference type="EMBL" id="CEO53343.1"/>
    </source>
</evidence>
<dbReference type="InterPro" id="IPR050562">
    <property type="entry name" value="FAD_mOase_fung"/>
</dbReference>
<evidence type="ECO:0000256" key="3">
    <source>
        <dbReference type="ARBA" id="ARBA00022630"/>
    </source>
</evidence>
<comment type="cofactor">
    <cofactor evidence="1">
        <name>FAD</name>
        <dbReference type="ChEBI" id="CHEBI:57692"/>
    </cofactor>
</comment>